<organism evidence="9 10">
    <name type="scientific">Halorubrum aquaticum</name>
    <dbReference type="NCBI Taxonomy" id="387340"/>
    <lineage>
        <taxon>Archaea</taxon>
        <taxon>Methanobacteriati</taxon>
        <taxon>Methanobacteriota</taxon>
        <taxon>Stenosarchaea group</taxon>
        <taxon>Halobacteria</taxon>
        <taxon>Halobacteriales</taxon>
        <taxon>Haloferacaceae</taxon>
        <taxon>Halorubrum</taxon>
    </lineage>
</organism>
<accession>A0A1I2Z5L5</accession>
<dbReference type="OrthoDB" id="203724at2157"/>
<comment type="catalytic activity">
    <reaction evidence="8">
        <text>an all-trans-polyprenyl diphosphate + 1,4-dihydroxy-2-naphthoate + H(+) = a 2-demethylmenaquinol + CO2 + diphosphate</text>
        <dbReference type="Rhea" id="RHEA:26478"/>
        <dbReference type="Rhea" id="RHEA-COMP:9563"/>
        <dbReference type="Rhea" id="RHEA-COMP:9564"/>
        <dbReference type="ChEBI" id="CHEBI:11173"/>
        <dbReference type="ChEBI" id="CHEBI:15378"/>
        <dbReference type="ChEBI" id="CHEBI:16526"/>
        <dbReference type="ChEBI" id="CHEBI:33019"/>
        <dbReference type="ChEBI" id="CHEBI:55437"/>
        <dbReference type="ChEBI" id="CHEBI:58914"/>
        <dbReference type="EC" id="2.5.1.74"/>
    </reaction>
</comment>
<dbReference type="GO" id="GO:0046428">
    <property type="term" value="F:1,4-dihydroxy-2-naphthoate polyprenyltransferase activity"/>
    <property type="evidence" value="ECO:0007669"/>
    <property type="project" value="UniProtKB-UniRule"/>
</dbReference>
<dbReference type="Proteomes" id="UP000323537">
    <property type="component" value="Unassembled WGS sequence"/>
</dbReference>
<evidence type="ECO:0000256" key="6">
    <source>
        <dbReference type="ARBA" id="ARBA00022989"/>
    </source>
</evidence>
<keyword evidence="7 8" id="KW-0472">Membrane</keyword>
<dbReference type="InterPro" id="IPR000537">
    <property type="entry name" value="UbiA_prenyltransferase"/>
</dbReference>
<evidence type="ECO:0000256" key="5">
    <source>
        <dbReference type="ARBA" id="ARBA00022692"/>
    </source>
</evidence>
<dbReference type="GO" id="GO:0009234">
    <property type="term" value="P:menaquinone biosynthetic process"/>
    <property type="evidence" value="ECO:0007669"/>
    <property type="project" value="UniProtKB-UniRule"/>
</dbReference>
<comment type="pathway">
    <text evidence="8">Quinol/quinone metabolism; menaquinone biosynthesis; menaquinol from 1,4-dihydroxy-2-naphthoate: step 1/2.</text>
</comment>
<protein>
    <recommendedName>
        <fullName evidence="8">1,4-dihydroxy-2-naphthoate octaprenyltransferase</fullName>
        <shortName evidence="8">DHNA-octaprenyltransferase</shortName>
        <ecNumber evidence="8">2.5.1.74</ecNumber>
    </recommendedName>
</protein>
<sequence>MATEVSRRRAWVIAARPQTLPAAAAPVIVGVGLAIGAGVFAPLPALAAFVGAALIQIGTNFANDYYDAIQGADTDDREGFTRVVASGLIDPPEVKRAMWLTFAAAIGVGTYLVAVGGVPILVIGLASVAAGIAYTGGPYPLGYHGLGDVFVFVFFGVIAVTGTYYVQAAALVGGTFPLWIPDGTVTLAAVVASLPVAALSTNILVVNNVRDREEDAETGKRTLAVRFGYRFSRVQYVGLLALAYVTPFWFVAAGDGLAPLLPLVTLPLAAAVARTVLTETSGDALNPALESTGKLLAAYAVAFAVGLAL</sequence>
<evidence type="ECO:0000256" key="8">
    <source>
        <dbReference type="HAMAP-Rule" id="MF_01937"/>
    </source>
</evidence>
<evidence type="ECO:0000256" key="4">
    <source>
        <dbReference type="ARBA" id="ARBA00022679"/>
    </source>
</evidence>
<comment type="subcellular location">
    <subcellularLocation>
        <location evidence="1 8">Cell membrane</location>
        <topology evidence="1 8">Multi-pass membrane protein</topology>
    </subcellularLocation>
</comment>
<dbReference type="InterPro" id="IPR044878">
    <property type="entry name" value="UbiA_sf"/>
</dbReference>
<proteinExistence type="inferred from homology"/>
<dbReference type="UniPathway" id="UPA00079">
    <property type="reaction ID" value="UER00168"/>
</dbReference>
<keyword evidence="10" id="KW-1185">Reference proteome</keyword>
<gene>
    <name evidence="8" type="primary">menA</name>
    <name evidence="9" type="ORF">SAMN04488066_101223</name>
</gene>
<keyword evidence="4 8" id="KW-0808">Transferase</keyword>
<dbReference type="InterPro" id="IPR026046">
    <property type="entry name" value="UBIAD1"/>
</dbReference>
<evidence type="ECO:0000256" key="3">
    <source>
        <dbReference type="ARBA" id="ARBA00022475"/>
    </source>
</evidence>
<reference evidence="9 10" key="1">
    <citation type="submission" date="2016-10" db="EMBL/GenBank/DDBJ databases">
        <authorList>
            <person name="Varghese N."/>
            <person name="Submissions S."/>
        </authorList>
    </citation>
    <scope>NUCLEOTIDE SEQUENCE [LARGE SCALE GENOMIC DNA]</scope>
    <source>
        <strain evidence="9 10">CGMCC 1.6377</strain>
    </source>
</reference>
<dbReference type="EC" id="2.5.1.74" evidence="8"/>
<comment type="function">
    <text evidence="8">Conversion of 1,4-dihydroxy-2-naphthoate (DHNA) to demethylmenaquinone (DMK).</text>
</comment>
<dbReference type="PANTHER" id="PTHR13929">
    <property type="entry name" value="1,4-DIHYDROXY-2-NAPHTHOATE OCTAPRENYLTRANSFERASE"/>
    <property type="match status" value="1"/>
</dbReference>
<dbReference type="HAMAP" id="MF_01937">
    <property type="entry name" value="MenA_1"/>
    <property type="match status" value="1"/>
</dbReference>
<name>A0A1I2Z5L5_9EURY</name>
<dbReference type="PANTHER" id="PTHR13929:SF0">
    <property type="entry name" value="UBIA PRENYLTRANSFERASE DOMAIN-CONTAINING PROTEIN 1"/>
    <property type="match status" value="1"/>
</dbReference>
<dbReference type="EMBL" id="FOPZ01000001">
    <property type="protein sequence ID" value="SFH32786.1"/>
    <property type="molecule type" value="Genomic_DNA"/>
</dbReference>
<comment type="similarity">
    <text evidence="8">Belongs to the MenA family. Type 1 subfamily.</text>
</comment>
<evidence type="ECO:0000256" key="7">
    <source>
        <dbReference type="ARBA" id="ARBA00023136"/>
    </source>
</evidence>
<feature type="transmembrane region" description="Helical" evidence="8">
    <location>
        <begin position="186"/>
        <end position="206"/>
    </location>
</feature>
<dbReference type="NCBIfam" id="NF004751">
    <property type="entry name" value="PRK06080.1-3"/>
    <property type="match status" value="1"/>
</dbReference>
<keyword evidence="3 8" id="KW-1003">Cell membrane</keyword>
<dbReference type="Gene3D" id="1.10.357.140">
    <property type="entry name" value="UbiA prenyltransferase"/>
    <property type="match status" value="1"/>
</dbReference>
<feature type="transmembrane region" description="Helical" evidence="8">
    <location>
        <begin position="227"/>
        <end position="250"/>
    </location>
</feature>
<keyword evidence="5 8" id="KW-0812">Transmembrane</keyword>
<evidence type="ECO:0000256" key="2">
    <source>
        <dbReference type="ARBA" id="ARBA00022428"/>
    </source>
</evidence>
<dbReference type="NCBIfam" id="TIGR00751">
    <property type="entry name" value="menA"/>
    <property type="match status" value="1"/>
</dbReference>
<dbReference type="RefSeq" id="WP_149783014.1">
    <property type="nucleotide sequence ID" value="NZ_BAAADP010000001.1"/>
</dbReference>
<dbReference type="AlphaFoldDB" id="A0A1I2Z5L5"/>
<keyword evidence="2 8" id="KW-0474">Menaquinone biosynthesis</keyword>
<dbReference type="InterPro" id="IPR004657">
    <property type="entry name" value="MenA"/>
</dbReference>
<feature type="transmembrane region" description="Helical" evidence="8">
    <location>
        <begin position="20"/>
        <end position="41"/>
    </location>
</feature>
<evidence type="ECO:0000313" key="10">
    <source>
        <dbReference type="Proteomes" id="UP000323537"/>
    </source>
</evidence>
<comment type="caution">
    <text evidence="8">Lacks conserved residue(s) required for the propagation of feature annotation.</text>
</comment>
<evidence type="ECO:0000313" key="9">
    <source>
        <dbReference type="EMBL" id="SFH32786.1"/>
    </source>
</evidence>
<feature type="transmembrane region" description="Helical" evidence="8">
    <location>
        <begin position="146"/>
        <end position="166"/>
    </location>
</feature>
<dbReference type="GO" id="GO:0042371">
    <property type="term" value="P:vitamin K biosynthetic process"/>
    <property type="evidence" value="ECO:0007669"/>
    <property type="project" value="TreeGrafter"/>
</dbReference>
<dbReference type="GO" id="GO:0005886">
    <property type="term" value="C:plasma membrane"/>
    <property type="evidence" value="ECO:0007669"/>
    <property type="project" value="UniProtKB-SubCell"/>
</dbReference>
<dbReference type="CDD" id="cd13962">
    <property type="entry name" value="PT_UbiA_UBIAD1"/>
    <property type="match status" value="1"/>
</dbReference>
<dbReference type="PIRSF" id="PIRSF005355">
    <property type="entry name" value="UBIAD1"/>
    <property type="match status" value="1"/>
</dbReference>
<feature type="transmembrane region" description="Helical" evidence="8">
    <location>
        <begin position="102"/>
        <end position="134"/>
    </location>
</feature>
<dbReference type="Pfam" id="PF01040">
    <property type="entry name" value="UbiA"/>
    <property type="match status" value="1"/>
</dbReference>
<keyword evidence="6 8" id="KW-1133">Transmembrane helix</keyword>
<evidence type="ECO:0000256" key="1">
    <source>
        <dbReference type="ARBA" id="ARBA00004651"/>
    </source>
</evidence>